<dbReference type="Proteomes" id="UP001304340">
    <property type="component" value="Chromosome"/>
</dbReference>
<comment type="similarity">
    <text evidence="2 8">Belongs to the ABC-2 integral membrane protein family.</text>
</comment>
<evidence type="ECO:0000256" key="3">
    <source>
        <dbReference type="ARBA" id="ARBA00022448"/>
    </source>
</evidence>
<evidence type="ECO:0000313" key="11">
    <source>
        <dbReference type="Proteomes" id="UP001304340"/>
    </source>
</evidence>
<dbReference type="Pfam" id="PF01061">
    <property type="entry name" value="ABC2_membrane"/>
    <property type="match status" value="1"/>
</dbReference>
<comment type="subcellular location">
    <subcellularLocation>
        <location evidence="1 8">Cell membrane</location>
        <topology evidence="1 8">Multi-pass membrane protein</topology>
    </subcellularLocation>
</comment>
<dbReference type="RefSeq" id="WP_319159284.1">
    <property type="nucleotide sequence ID" value="NZ_CP138359.1"/>
</dbReference>
<evidence type="ECO:0000259" key="9">
    <source>
        <dbReference type="PROSITE" id="PS51012"/>
    </source>
</evidence>
<organism evidence="10 11">
    <name type="scientific">Sanguibacter biliveldensis</name>
    <dbReference type="NCBI Taxonomy" id="3030830"/>
    <lineage>
        <taxon>Bacteria</taxon>
        <taxon>Bacillati</taxon>
        <taxon>Actinomycetota</taxon>
        <taxon>Actinomycetes</taxon>
        <taxon>Micrococcales</taxon>
        <taxon>Sanguibacteraceae</taxon>
        <taxon>Sanguibacter</taxon>
    </lineage>
</organism>
<feature type="domain" description="ABC transmembrane type-2" evidence="9">
    <location>
        <begin position="61"/>
        <end position="293"/>
    </location>
</feature>
<evidence type="ECO:0000256" key="5">
    <source>
        <dbReference type="ARBA" id="ARBA00022692"/>
    </source>
</evidence>
<protein>
    <recommendedName>
        <fullName evidence="8">Transport permease protein</fullName>
    </recommendedName>
</protein>
<feature type="transmembrane region" description="Helical" evidence="8">
    <location>
        <begin position="268"/>
        <end position="286"/>
    </location>
</feature>
<dbReference type="KEGG" id="sbil:SANBI_000865"/>
<keyword evidence="11" id="KW-1185">Reference proteome</keyword>
<evidence type="ECO:0000256" key="8">
    <source>
        <dbReference type="RuleBase" id="RU361157"/>
    </source>
</evidence>
<reference evidence="11" key="1">
    <citation type="submission" date="2023-11" db="EMBL/GenBank/DDBJ databases">
        <authorList>
            <person name="Helweg L.P."/>
            <person name="Kiel A."/>
            <person name="Hitz F."/>
            <person name="Ruckert-Reed C."/>
            <person name="Busche T."/>
            <person name="Kaltschmidt B."/>
            <person name="Kaltschmidt C."/>
        </authorList>
    </citation>
    <scope>NUCLEOTIDE SEQUENCE [LARGE SCALE GENOMIC DNA]</scope>
    <source>
        <strain evidence="11">4.1</strain>
    </source>
</reference>
<evidence type="ECO:0000256" key="1">
    <source>
        <dbReference type="ARBA" id="ARBA00004651"/>
    </source>
</evidence>
<accession>A0AAF1C3R2</accession>
<dbReference type="InterPro" id="IPR047817">
    <property type="entry name" value="ABC2_TM_bact-type"/>
</dbReference>
<evidence type="ECO:0000256" key="2">
    <source>
        <dbReference type="ARBA" id="ARBA00007783"/>
    </source>
</evidence>
<gene>
    <name evidence="10" type="ORF">SANBI_000865</name>
</gene>
<dbReference type="PROSITE" id="PS51012">
    <property type="entry name" value="ABC_TM2"/>
    <property type="match status" value="1"/>
</dbReference>
<keyword evidence="7 8" id="KW-0472">Membrane</keyword>
<dbReference type="PANTHER" id="PTHR30413:SF10">
    <property type="entry name" value="CAPSULE POLYSACCHARIDE EXPORT INNER-MEMBRANE PROTEIN CTRC"/>
    <property type="match status" value="1"/>
</dbReference>
<dbReference type="GO" id="GO:0140359">
    <property type="term" value="F:ABC-type transporter activity"/>
    <property type="evidence" value="ECO:0007669"/>
    <property type="project" value="InterPro"/>
</dbReference>
<feature type="transmembrane region" description="Helical" evidence="8">
    <location>
        <begin position="238"/>
        <end position="256"/>
    </location>
</feature>
<dbReference type="GO" id="GO:0015920">
    <property type="term" value="P:lipopolysaccharide transport"/>
    <property type="evidence" value="ECO:0007669"/>
    <property type="project" value="TreeGrafter"/>
</dbReference>
<evidence type="ECO:0000256" key="4">
    <source>
        <dbReference type="ARBA" id="ARBA00022475"/>
    </source>
</evidence>
<evidence type="ECO:0000313" key="10">
    <source>
        <dbReference type="EMBL" id="WPF83209.1"/>
    </source>
</evidence>
<keyword evidence="5 8" id="KW-0812">Transmembrane</keyword>
<proteinExistence type="inferred from homology"/>
<evidence type="ECO:0000256" key="7">
    <source>
        <dbReference type="ARBA" id="ARBA00023136"/>
    </source>
</evidence>
<dbReference type="EMBL" id="CP138359">
    <property type="protein sequence ID" value="WPF83209.1"/>
    <property type="molecule type" value="Genomic_DNA"/>
</dbReference>
<evidence type="ECO:0000256" key="6">
    <source>
        <dbReference type="ARBA" id="ARBA00022989"/>
    </source>
</evidence>
<feature type="transmembrane region" description="Helical" evidence="8">
    <location>
        <begin position="62"/>
        <end position="82"/>
    </location>
</feature>
<feature type="transmembrane region" description="Helical" evidence="8">
    <location>
        <begin position="140"/>
        <end position="162"/>
    </location>
</feature>
<dbReference type="AlphaFoldDB" id="A0AAF1C3R2"/>
<feature type="transmembrane region" description="Helical" evidence="8">
    <location>
        <begin position="94"/>
        <end position="120"/>
    </location>
</feature>
<feature type="transmembrane region" description="Helical" evidence="8">
    <location>
        <begin position="174"/>
        <end position="198"/>
    </location>
</feature>
<name>A0AAF1C3R2_9MICO</name>
<dbReference type="InterPro" id="IPR013525">
    <property type="entry name" value="ABC2_TM"/>
</dbReference>
<dbReference type="GO" id="GO:0005886">
    <property type="term" value="C:plasma membrane"/>
    <property type="evidence" value="ECO:0007669"/>
    <property type="project" value="UniProtKB-SubCell"/>
</dbReference>
<feature type="transmembrane region" description="Helical" evidence="8">
    <location>
        <begin position="204"/>
        <end position="226"/>
    </location>
</feature>
<keyword evidence="3 8" id="KW-0813">Transport</keyword>
<dbReference type="PANTHER" id="PTHR30413">
    <property type="entry name" value="INNER MEMBRANE TRANSPORT PERMEASE"/>
    <property type="match status" value="1"/>
</dbReference>
<keyword evidence="4 8" id="KW-1003">Cell membrane</keyword>
<keyword evidence="6 8" id="KW-1133">Transmembrane helix</keyword>
<sequence>MTSTPADRAATLAEQPLRTAGPRLGFASGTLSSIKDIVAQRELLGMLVRRELKARYKDSSLGFLWTLMRPIAMLLIYYIALGKFLGAARNIPDFAIFIYTGLTAWGFFSEAVTAGTGSVIANSGLVKKVYLPREVFPLSAIGSALFNFGVQLMILLAATAVVGRFPTGTRWGYFFMATAILVLFGTALALLLSAWNVYLRDIQYLVEIFVLIFFWVSPIVYSWELFANQVANETLRELYLSNPITLAVLGFQKAFWVAGDGKPFPDHLYSRMGIALVVGIVLLWLCQRVFARLQANFAQEL</sequence>